<reference evidence="13 14" key="1">
    <citation type="submission" date="2017-02" db="EMBL/GenBank/DDBJ databases">
        <authorList>
            <person name="Peterson S.W."/>
        </authorList>
    </citation>
    <scope>NUCLEOTIDE SEQUENCE [LARGE SCALE GENOMIC DNA]</scope>
    <source>
        <strain evidence="13 14">CIP104813</strain>
    </source>
</reference>
<keyword evidence="6 9" id="KW-0238">DNA-binding</keyword>
<accession>A0A1X6WUY3</accession>
<dbReference type="SUPFAM" id="SSF56349">
    <property type="entry name" value="DNA breaking-rejoining enzymes"/>
    <property type="match status" value="1"/>
</dbReference>
<keyword evidence="5 9" id="KW-0229">DNA integration</keyword>
<dbReference type="InterPro" id="IPR013762">
    <property type="entry name" value="Integrase-like_cat_sf"/>
</dbReference>
<evidence type="ECO:0000256" key="3">
    <source>
        <dbReference type="ARBA" id="ARBA00022618"/>
    </source>
</evidence>
<dbReference type="PROSITE" id="PS51900">
    <property type="entry name" value="CB"/>
    <property type="match status" value="1"/>
</dbReference>
<keyword evidence="7 9" id="KW-0233">DNA recombination</keyword>
<keyword evidence="3 9" id="KW-0132">Cell division</keyword>
<comment type="subunit">
    <text evidence="9">Forms a cyclic heterotetrameric complex composed of two molecules of XerC and two molecules of XerD.</text>
</comment>
<organism evidence="13 14">
    <name type="scientific">Brachybacterium nesterenkovii</name>
    <dbReference type="NCBI Taxonomy" id="47847"/>
    <lineage>
        <taxon>Bacteria</taxon>
        <taxon>Bacillati</taxon>
        <taxon>Actinomycetota</taxon>
        <taxon>Actinomycetes</taxon>
        <taxon>Micrococcales</taxon>
        <taxon>Dermabacteraceae</taxon>
        <taxon>Brachybacterium</taxon>
    </lineage>
</organism>
<comment type="function">
    <text evidence="9">Site-specific tyrosine recombinase, which acts by catalyzing the cutting and rejoining of the recombining DNA molecules. The XerC-XerD complex is essential to convert dimers of the bacterial chromosome into monomers to permit their segregation at cell division. It also contributes to the segregational stability of plasmids.</text>
</comment>
<feature type="active site" evidence="9">
    <location>
        <position position="341"/>
    </location>
</feature>
<dbReference type="GO" id="GO:0005737">
    <property type="term" value="C:cytoplasm"/>
    <property type="evidence" value="ECO:0007669"/>
    <property type="project" value="UniProtKB-SubCell"/>
</dbReference>
<keyword evidence="2 9" id="KW-0963">Cytoplasm</keyword>
<dbReference type="InterPro" id="IPR004107">
    <property type="entry name" value="Integrase_SAM-like_N"/>
</dbReference>
<dbReference type="GO" id="GO:0009037">
    <property type="term" value="F:tyrosine-based site-specific recombinase activity"/>
    <property type="evidence" value="ECO:0007669"/>
    <property type="project" value="UniProtKB-UniRule"/>
</dbReference>
<dbReference type="InterPro" id="IPR010998">
    <property type="entry name" value="Integrase_recombinase_N"/>
</dbReference>
<dbReference type="GO" id="GO:0051301">
    <property type="term" value="P:cell division"/>
    <property type="evidence" value="ECO:0007669"/>
    <property type="project" value="UniProtKB-KW"/>
</dbReference>
<evidence type="ECO:0000256" key="8">
    <source>
        <dbReference type="ARBA" id="ARBA00023306"/>
    </source>
</evidence>
<evidence type="ECO:0000259" key="11">
    <source>
        <dbReference type="PROSITE" id="PS51898"/>
    </source>
</evidence>
<dbReference type="GO" id="GO:0007059">
    <property type="term" value="P:chromosome segregation"/>
    <property type="evidence" value="ECO:0007669"/>
    <property type="project" value="UniProtKB-UniRule"/>
</dbReference>
<dbReference type="Proteomes" id="UP000195981">
    <property type="component" value="Unassembled WGS sequence"/>
</dbReference>
<evidence type="ECO:0000256" key="2">
    <source>
        <dbReference type="ARBA" id="ARBA00022490"/>
    </source>
</evidence>
<dbReference type="PROSITE" id="PS51898">
    <property type="entry name" value="TYR_RECOMBINASE"/>
    <property type="match status" value="1"/>
</dbReference>
<dbReference type="Pfam" id="PF02899">
    <property type="entry name" value="Phage_int_SAM_1"/>
    <property type="match status" value="1"/>
</dbReference>
<dbReference type="PANTHER" id="PTHR30349:SF77">
    <property type="entry name" value="TYROSINE RECOMBINASE XERC"/>
    <property type="match status" value="1"/>
</dbReference>
<evidence type="ECO:0000313" key="13">
    <source>
        <dbReference type="EMBL" id="SLM89138.1"/>
    </source>
</evidence>
<dbReference type="InterPro" id="IPR050090">
    <property type="entry name" value="Tyrosine_recombinase_XerCD"/>
</dbReference>
<dbReference type="InterPro" id="IPR023009">
    <property type="entry name" value="Tyrosine_recombinase_XerC/XerD"/>
</dbReference>
<dbReference type="HAMAP" id="MF_01808">
    <property type="entry name" value="Recomb_XerC_XerD"/>
    <property type="match status" value="1"/>
</dbReference>
<evidence type="ECO:0000313" key="14">
    <source>
        <dbReference type="Proteomes" id="UP000195981"/>
    </source>
</evidence>
<dbReference type="InterPro" id="IPR044068">
    <property type="entry name" value="CB"/>
</dbReference>
<comment type="subcellular location">
    <subcellularLocation>
        <location evidence="1 9">Cytoplasm</location>
    </subcellularLocation>
</comment>
<dbReference type="Gene3D" id="1.10.443.10">
    <property type="entry name" value="Intergrase catalytic core"/>
    <property type="match status" value="1"/>
</dbReference>
<evidence type="ECO:0000256" key="10">
    <source>
        <dbReference type="SAM" id="MobiDB-lite"/>
    </source>
</evidence>
<gene>
    <name evidence="9" type="primary">xerC</name>
    <name evidence="13" type="ORF">FM110_03065</name>
</gene>
<dbReference type="InterPro" id="IPR011010">
    <property type="entry name" value="DNA_brk_join_enz"/>
</dbReference>
<dbReference type="Gene3D" id="1.10.150.130">
    <property type="match status" value="1"/>
</dbReference>
<feature type="domain" description="Core-binding (CB)" evidence="12">
    <location>
        <begin position="16"/>
        <end position="102"/>
    </location>
</feature>
<evidence type="ECO:0000259" key="12">
    <source>
        <dbReference type="PROSITE" id="PS51900"/>
    </source>
</evidence>
<dbReference type="Pfam" id="PF00589">
    <property type="entry name" value="Phage_integrase"/>
    <property type="match status" value="1"/>
</dbReference>
<keyword evidence="8 9" id="KW-0131">Cell cycle</keyword>
<protein>
    <recommendedName>
        <fullName evidence="9">Tyrosine recombinase XerC</fullName>
    </recommendedName>
</protein>
<feature type="compositionally biased region" description="Low complexity" evidence="10">
    <location>
        <begin position="154"/>
        <end position="166"/>
    </location>
</feature>
<dbReference type="OrthoDB" id="9801717at2"/>
<keyword evidence="4 9" id="KW-0159">Chromosome partition</keyword>
<feature type="compositionally biased region" description="Gly residues" evidence="10">
    <location>
        <begin position="173"/>
        <end position="187"/>
    </location>
</feature>
<dbReference type="GO" id="GO:0006313">
    <property type="term" value="P:DNA transposition"/>
    <property type="evidence" value="ECO:0007669"/>
    <property type="project" value="UniProtKB-UniRule"/>
</dbReference>
<feature type="region of interest" description="Disordered" evidence="10">
    <location>
        <begin position="274"/>
        <end position="298"/>
    </location>
</feature>
<sequence length="392" mass="40887">MSANRRTAREQQELHPDDAALLARYERHLALERDRSPHTVRAYLREAATLLTHLRERERIEPAETDLAALRAWLAERAATGASTATLARSAAAARTFTAWLTSTGVLVHDPGARLRPPRRGRHLPAVLSAEQAAAMVEAPLHGPAADGDGRAGGADPAAIPPAAGDRASEADGGQGGEGTGGEGTGVDGTRSGATGAEQRRARAIALRDAALLELLYSSGLRVSELVSLDLGDVDAAGRTVRVLGKGSKERIVPVGVPALDAVAAWVGHGRPELARGTAEAGRDRSGAPRTRRTPSADSAGRALFLGVRGGRLGVRAVRDVVSAASARAGVSAHVTPHTLRHSAATHLVEGGADLRSVQDYLGHSSLATTQIYTHVSAQRLRATIDQAHPRA</sequence>
<dbReference type="AlphaFoldDB" id="A0A1X6WUY3"/>
<feature type="active site" description="O-(3'-phospho-DNA)-tyrosine intermediate" evidence="9">
    <location>
        <position position="373"/>
    </location>
</feature>
<dbReference type="InterPro" id="IPR002104">
    <property type="entry name" value="Integrase_catalytic"/>
</dbReference>
<dbReference type="RefSeq" id="WP_087102544.1">
    <property type="nucleotide sequence ID" value="NZ_FWFG01000027.1"/>
</dbReference>
<dbReference type="GO" id="GO:0003677">
    <property type="term" value="F:DNA binding"/>
    <property type="evidence" value="ECO:0007669"/>
    <property type="project" value="UniProtKB-UniRule"/>
</dbReference>
<dbReference type="PANTHER" id="PTHR30349">
    <property type="entry name" value="PHAGE INTEGRASE-RELATED"/>
    <property type="match status" value="1"/>
</dbReference>
<proteinExistence type="inferred from homology"/>
<feature type="active site" evidence="9">
    <location>
        <position position="222"/>
    </location>
</feature>
<evidence type="ECO:0000256" key="7">
    <source>
        <dbReference type="ARBA" id="ARBA00023172"/>
    </source>
</evidence>
<evidence type="ECO:0000256" key="9">
    <source>
        <dbReference type="HAMAP-Rule" id="MF_01808"/>
    </source>
</evidence>
<keyword evidence="14" id="KW-1185">Reference proteome</keyword>
<name>A0A1X6WUY3_9MICO</name>
<evidence type="ECO:0000256" key="4">
    <source>
        <dbReference type="ARBA" id="ARBA00022829"/>
    </source>
</evidence>
<dbReference type="CDD" id="cd00798">
    <property type="entry name" value="INT_XerDC_C"/>
    <property type="match status" value="1"/>
</dbReference>
<feature type="active site" evidence="9">
    <location>
        <position position="246"/>
    </location>
</feature>
<evidence type="ECO:0000256" key="6">
    <source>
        <dbReference type="ARBA" id="ARBA00023125"/>
    </source>
</evidence>
<feature type="active site" evidence="9">
    <location>
        <position position="338"/>
    </location>
</feature>
<feature type="domain" description="Tyr recombinase" evidence="11">
    <location>
        <begin position="189"/>
        <end position="386"/>
    </location>
</feature>
<comment type="similarity">
    <text evidence="9">Belongs to the 'phage' integrase family. XerC subfamily.</text>
</comment>
<feature type="active site" evidence="9">
    <location>
        <position position="364"/>
    </location>
</feature>
<evidence type="ECO:0000256" key="1">
    <source>
        <dbReference type="ARBA" id="ARBA00004496"/>
    </source>
</evidence>
<dbReference type="EMBL" id="FWFG01000027">
    <property type="protein sequence ID" value="SLM89138.1"/>
    <property type="molecule type" value="Genomic_DNA"/>
</dbReference>
<feature type="region of interest" description="Disordered" evidence="10">
    <location>
        <begin position="141"/>
        <end position="196"/>
    </location>
</feature>
<dbReference type="SUPFAM" id="SSF47823">
    <property type="entry name" value="lambda integrase-like, N-terminal domain"/>
    <property type="match status" value="1"/>
</dbReference>
<evidence type="ECO:0000256" key="5">
    <source>
        <dbReference type="ARBA" id="ARBA00022908"/>
    </source>
</evidence>